<feature type="region of interest" description="Disordered" evidence="1">
    <location>
        <begin position="350"/>
        <end position="370"/>
    </location>
</feature>
<evidence type="ECO:0000256" key="1">
    <source>
        <dbReference type="SAM" id="MobiDB-lite"/>
    </source>
</evidence>
<comment type="caution">
    <text evidence="2">The sequence shown here is derived from an EMBL/GenBank/DDBJ whole genome shotgun (WGS) entry which is preliminary data.</text>
</comment>
<evidence type="ECO:0000313" key="2">
    <source>
        <dbReference type="EMBL" id="KAF6142244.1"/>
    </source>
</evidence>
<feature type="region of interest" description="Disordered" evidence="1">
    <location>
        <begin position="202"/>
        <end position="247"/>
    </location>
</feature>
<dbReference type="AlphaFoldDB" id="A0A7J7LIA9"/>
<protein>
    <submittedName>
        <fullName evidence="2">Uncharacterized protein</fullName>
    </submittedName>
</protein>
<proteinExistence type="predicted"/>
<keyword evidence="3" id="KW-1185">Reference proteome</keyword>
<accession>A0A7J7LIA9</accession>
<dbReference type="Proteomes" id="UP000541444">
    <property type="component" value="Unassembled WGS sequence"/>
</dbReference>
<feature type="compositionally biased region" description="Basic and acidic residues" evidence="1">
    <location>
        <begin position="351"/>
        <end position="370"/>
    </location>
</feature>
<dbReference type="EMBL" id="JACGCM010002271">
    <property type="protein sequence ID" value="KAF6142244.1"/>
    <property type="molecule type" value="Genomic_DNA"/>
</dbReference>
<sequence>MCCLILGLRISPIANKFLFVDPKHMTNFRMRRFPKKKNTYGLKEIDDALKQAKLERHQEDVLRLNLLKFILSFYLPNKGKNIWVNQKFSRIEESIHFFPKLQGWRMTSFKHRQIVTFKKFFANTKLLIIAIKPSETDKQQDLVQEAMGNQIEAPAIGVAPVIGAPAVGVPTVVIPEVGAPTIGSSSSAIEIRAVVVRKEDGKKKKAEPRTWQQKYKKIGEKKKGKGEWQKKSNASKKNKKAEEADVPLKKKVKGTKKEAFTDEQFDHVPLIQLKTLIPKILKKGLAKRVPRKRRAEFPKLENIQSIAENLLQQVASGEGLEVVKDLMAYDDVEVNLEAISSEYGGGLLKWKKGDENDNDDKKDVKECTLG</sequence>
<organism evidence="2 3">
    <name type="scientific">Kingdonia uniflora</name>
    <dbReference type="NCBI Taxonomy" id="39325"/>
    <lineage>
        <taxon>Eukaryota</taxon>
        <taxon>Viridiplantae</taxon>
        <taxon>Streptophyta</taxon>
        <taxon>Embryophyta</taxon>
        <taxon>Tracheophyta</taxon>
        <taxon>Spermatophyta</taxon>
        <taxon>Magnoliopsida</taxon>
        <taxon>Ranunculales</taxon>
        <taxon>Circaeasteraceae</taxon>
        <taxon>Kingdonia</taxon>
    </lineage>
</organism>
<reference evidence="2 3" key="1">
    <citation type="journal article" date="2020" name="IScience">
        <title>Genome Sequencing of the Endangered Kingdonia uniflora (Circaeasteraceae, Ranunculales) Reveals Potential Mechanisms of Evolutionary Specialization.</title>
        <authorList>
            <person name="Sun Y."/>
            <person name="Deng T."/>
            <person name="Zhang A."/>
            <person name="Moore M.J."/>
            <person name="Landis J.B."/>
            <person name="Lin N."/>
            <person name="Zhang H."/>
            <person name="Zhang X."/>
            <person name="Huang J."/>
            <person name="Zhang X."/>
            <person name="Sun H."/>
            <person name="Wang H."/>
        </authorList>
    </citation>
    <scope>NUCLEOTIDE SEQUENCE [LARGE SCALE GENOMIC DNA]</scope>
    <source>
        <strain evidence="2">TB1705</strain>
        <tissue evidence="2">Leaf</tissue>
    </source>
</reference>
<feature type="compositionally biased region" description="Basic residues" evidence="1">
    <location>
        <begin position="214"/>
        <end position="224"/>
    </location>
</feature>
<evidence type="ECO:0000313" key="3">
    <source>
        <dbReference type="Proteomes" id="UP000541444"/>
    </source>
</evidence>
<gene>
    <name evidence="2" type="ORF">GIB67_012093</name>
</gene>
<name>A0A7J7LIA9_9MAGN</name>